<dbReference type="STRING" id="1051616.A0A3M9YCA5"/>
<organism evidence="5 6">
    <name type="scientific">Verticillium nonalfalfae</name>
    <dbReference type="NCBI Taxonomy" id="1051616"/>
    <lineage>
        <taxon>Eukaryota</taxon>
        <taxon>Fungi</taxon>
        <taxon>Dikarya</taxon>
        <taxon>Ascomycota</taxon>
        <taxon>Pezizomycotina</taxon>
        <taxon>Sordariomycetes</taxon>
        <taxon>Hypocreomycetidae</taxon>
        <taxon>Glomerellales</taxon>
        <taxon>Plectosphaerellaceae</taxon>
        <taxon>Verticillium</taxon>
    </lineage>
</organism>
<dbReference type="InterPro" id="IPR015943">
    <property type="entry name" value="WD40/YVTN_repeat-like_dom_sf"/>
</dbReference>
<accession>A0A3M9YCA5</accession>
<dbReference type="Proteomes" id="UP000267145">
    <property type="component" value="Unassembled WGS sequence"/>
</dbReference>
<feature type="compositionally biased region" description="Low complexity" evidence="3">
    <location>
        <begin position="71"/>
        <end position="83"/>
    </location>
</feature>
<name>A0A3M9YCA5_9PEZI</name>
<dbReference type="Gene3D" id="2.130.10.10">
    <property type="entry name" value="YVTN repeat-like/Quinoprotein amine dehydrogenase"/>
    <property type="match status" value="1"/>
</dbReference>
<evidence type="ECO:0000259" key="4">
    <source>
        <dbReference type="Pfam" id="PF07064"/>
    </source>
</evidence>
<protein>
    <recommendedName>
        <fullName evidence="4">RIC1 C-terminal alpha solenoid region domain-containing protein</fullName>
    </recommendedName>
</protein>
<dbReference type="GeneID" id="39610035"/>
<dbReference type="EMBL" id="RBVV01000044">
    <property type="protein sequence ID" value="RNJ57188.1"/>
    <property type="molecule type" value="Genomic_DNA"/>
</dbReference>
<dbReference type="GO" id="GO:0000139">
    <property type="term" value="C:Golgi membrane"/>
    <property type="evidence" value="ECO:0007669"/>
    <property type="project" value="TreeGrafter"/>
</dbReference>
<dbReference type="GO" id="GO:0006886">
    <property type="term" value="P:intracellular protein transport"/>
    <property type="evidence" value="ECO:0007669"/>
    <property type="project" value="InterPro"/>
</dbReference>
<feature type="region of interest" description="Disordered" evidence="3">
    <location>
        <begin position="1"/>
        <end position="102"/>
    </location>
</feature>
<proteinExistence type="predicted"/>
<comment type="subcellular location">
    <subcellularLocation>
        <location evidence="1">Membrane</location>
    </subcellularLocation>
</comment>
<dbReference type="InterPro" id="IPR040096">
    <property type="entry name" value="Ric1"/>
</dbReference>
<dbReference type="SUPFAM" id="SSF50978">
    <property type="entry name" value="WD40 repeat-like"/>
    <property type="match status" value="2"/>
</dbReference>
<sequence length="1109" mass="122396">MYWPIGTPKTYATSSSSGPEFNLVVSEDGITNPFDRASINEPPQHPYVSSTEPCHENGAQNALPEPSVESTTPLTPATPATPAVQSVERGDPDQPDSAAFASTQIPDAVKLPLKDPVLALRTSRSGSLFAVITATSMAVWQTKPTAILAVVVRSVSSLSTYGENFDLLMRPDSAILVVHTTQGYLITYSLATDSEAHVYKPYFPSYANIQRRRQIHAGPGGSAPDQFLWGPGEGAGVRDVSVRFRMVIKVDAGIESALALDDELVVATRKPAAVQCIRWTPDNSGSQTKTEMISRMGWLDKKITITEMTHDRPMNLSTWITSDGKAHAVQRVSARKLADGEADPKKLFKGYCFHSPRGKFDHARRAVINARFSLIAVGCANGSIHVYSARDYAGNIPSSHIHTLPVSHTVSGALTTLSYSPDGYCLFAGFEKGWATWSVYGKLGSHSFNFDGSVAETAGEDWLSSVIDAVWLGGGSELLIASRDREAIWAIEMARSAVAGCYNSANLLRTVLQTSTSVMIYRGYDVPDLASISAEPFLWHTAEIPPAYLLNQWPIRHTVISPDGRYVAVAGRRGLAHYSVNSGRWKTFLNEAAENEFQVRGGMCWYQHILVAAVEVNRTHEIRLYSREAALDGSMVVHSQPVSAPIVLITTSGEDSLLVYTYENLLYHFIFTPYAGSVRLVQLGQIAFHGIVRSPARVRGLSWILPESQLVDGDPSQDVAVASVLFLVDAKLVLLCPSVNSEGHLKYDMRVISQNVEFYASMRDQPAQDVLASSPQNNSTKTVDTSLRNALWVFDGTEFKVWPEMQDVMRAASGESSGDLPATVSIPIDFYPLSTLQAKGILLGVEADLVQRRDLNFSLFRFTIRTHLFLPNILRFLLVDNRSADAVSLAQQFQHLEYFPHALEMLLHQVLDDEVDSAPVPEKAILPRVLSLLSCFKEYLDIVVQCTRKTEARQWRTLFAYLPPVQELFEESLLRGSLKTAGGYLIILHTLDELGSAPEQTVRLLSRAMREQDWDLCKELARPPTSLPHGTTWDLVLTASITSGAVDCLNDRRIAEPQQHARERHRAQATTLIRAFYLTDFDTQPANGATPFGWATIQTKKKTRLQYEP</sequence>
<dbReference type="GO" id="GO:0042147">
    <property type="term" value="P:retrograde transport, endosome to Golgi"/>
    <property type="evidence" value="ECO:0007669"/>
    <property type="project" value="TreeGrafter"/>
</dbReference>
<evidence type="ECO:0000256" key="3">
    <source>
        <dbReference type="SAM" id="MobiDB-lite"/>
    </source>
</evidence>
<dbReference type="InterPro" id="IPR009771">
    <property type="entry name" value="RIC1_C"/>
</dbReference>
<evidence type="ECO:0000313" key="5">
    <source>
        <dbReference type="EMBL" id="RNJ57188.1"/>
    </source>
</evidence>
<gene>
    <name evidence="5" type="ORF">D7B24_006346</name>
</gene>
<dbReference type="PANTHER" id="PTHR22746:SF10">
    <property type="entry name" value="GUANINE NUCLEOTIDE EXCHANGE FACTOR SUBUNIT RIC1"/>
    <property type="match status" value="1"/>
</dbReference>
<keyword evidence="6" id="KW-1185">Reference proteome</keyword>
<dbReference type="GO" id="GO:0034066">
    <property type="term" value="C:Ric1-Rgp1 guanyl-nucleotide exchange factor complex"/>
    <property type="evidence" value="ECO:0007669"/>
    <property type="project" value="InterPro"/>
</dbReference>
<feature type="compositionally biased region" description="Polar residues" evidence="3">
    <location>
        <begin position="10"/>
        <end position="19"/>
    </location>
</feature>
<evidence type="ECO:0000256" key="1">
    <source>
        <dbReference type="ARBA" id="ARBA00004370"/>
    </source>
</evidence>
<dbReference type="PANTHER" id="PTHR22746">
    <property type="entry name" value="RAB6A-GEF COMPLEX PARTNER PROTEIN 1"/>
    <property type="match status" value="1"/>
</dbReference>
<evidence type="ECO:0000313" key="6">
    <source>
        <dbReference type="Proteomes" id="UP000267145"/>
    </source>
</evidence>
<dbReference type="Pfam" id="PF07064">
    <property type="entry name" value="RIC1"/>
    <property type="match status" value="1"/>
</dbReference>
<dbReference type="AlphaFoldDB" id="A0A3M9YCA5"/>
<comment type="caution">
    <text evidence="5">The sequence shown here is derived from an EMBL/GenBank/DDBJ whole genome shotgun (WGS) entry which is preliminary data.</text>
</comment>
<dbReference type="GO" id="GO:0005829">
    <property type="term" value="C:cytosol"/>
    <property type="evidence" value="ECO:0007669"/>
    <property type="project" value="TreeGrafter"/>
</dbReference>
<dbReference type="Pfam" id="PF25440">
    <property type="entry name" value="Beta-prop_RIC1_2nd"/>
    <property type="match status" value="1"/>
</dbReference>
<evidence type="ECO:0000256" key="2">
    <source>
        <dbReference type="ARBA" id="ARBA00023136"/>
    </source>
</evidence>
<dbReference type="InterPro" id="IPR036322">
    <property type="entry name" value="WD40_repeat_dom_sf"/>
</dbReference>
<dbReference type="RefSeq" id="XP_028495346.1">
    <property type="nucleotide sequence ID" value="XM_028640478.1"/>
</dbReference>
<feature type="domain" description="RIC1 C-terminal alpha solenoid region" evidence="4">
    <location>
        <begin position="871"/>
        <end position="1022"/>
    </location>
</feature>
<reference evidence="5 6" key="1">
    <citation type="submission" date="2018-10" db="EMBL/GenBank/DDBJ databases">
        <title>Genome sequence of Verticillium nonalfalfae VnAa140.</title>
        <authorList>
            <person name="Stajich J.E."/>
            <person name="Kasson M.T."/>
        </authorList>
    </citation>
    <scope>NUCLEOTIDE SEQUENCE [LARGE SCALE GENOMIC DNA]</scope>
    <source>
        <strain evidence="5 6">VnAa140</strain>
    </source>
</reference>
<keyword evidence="2" id="KW-0472">Membrane</keyword>